<dbReference type="EMBL" id="JAHRIP010085241">
    <property type="protein sequence ID" value="MEQ2314270.1"/>
    <property type="molecule type" value="Genomic_DNA"/>
</dbReference>
<evidence type="ECO:0000313" key="9">
    <source>
        <dbReference type="EMBL" id="MEQ2314270.1"/>
    </source>
</evidence>
<feature type="compositionally biased region" description="Polar residues" evidence="7">
    <location>
        <begin position="27"/>
        <end position="40"/>
    </location>
</feature>
<reference evidence="9 10" key="1">
    <citation type="submission" date="2021-06" db="EMBL/GenBank/DDBJ databases">
        <authorList>
            <person name="Palmer J.M."/>
        </authorList>
    </citation>
    <scope>NUCLEOTIDE SEQUENCE [LARGE SCALE GENOMIC DNA]</scope>
    <source>
        <strain evidence="9 10">AS_MEX2019</strain>
        <tissue evidence="9">Muscle</tissue>
    </source>
</reference>
<evidence type="ECO:0000256" key="5">
    <source>
        <dbReference type="ARBA" id="ARBA00023212"/>
    </source>
</evidence>
<dbReference type="PANTHER" id="PTHR10829">
    <property type="entry name" value="CORTACTIN AND DREBRIN"/>
    <property type="match status" value="1"/>
</dbReference>
<protein>
    <recommendedName>
        <fullName evidence="8">SH3 domain-containing protein</fullName>
    </recommendedName>
</protein>
<dbReference type="InterPro" id="IPR036028">
    <property type="entry name" value="SH3-like_dom_sf"/>
</dbReference>
<keyword evidence="4" id="KW-0009">Actin-binding</keyword>
<sequence length="120" mass="13650">MTNGGGTEEQNYTVRPLTPTDTDCRNSESPVCNRVHTTTEGGDITEDNEEQISENGQEDSAERYMCVRALYDYQAEDESEISFEPGDIIRDVEMVDKAWWRGWSKDGRQGLFPANYVETI</sequence>
<evidence type="ECO:0000256" key="3">
    <source>
        <dbReference type="ARBA" id="ARBA00022490"/>
    </source>
</evidence>
<evidence type="ECO:0000256" key="7">
    <source>
        <dbReference type="SAM" id="MobiDB-lite"/>
    </source>
</evidence>
<feature type="region of interest" description="Disordered" evidence="7">
    <location>
        <begin position="1"/>
        <end position="59"/>
    </location>
</feature>
<comment type="caution">
    <text evidence="9">The sequence shown here is derived from an EMBL/GenBank/DDBJ whole genome shotgun (WGS) entry which is preliminary data.</text>
</comment>
<name>A0ABV1A8X9_9TELE</name>
<dbReference type="PROSITE" id="PS50002">
    <property type="entry name" value="SH3"/>
    <property type="match status" value="1"/>
</dbReference>
<feature type="compositionally biased region" description="Acidic residues" evidence="7">
    <location>
        <begin position="43"/>
        <end position="59"/>
    </location>
</feature>
<comment type="subcellular location">
    <subcellularLocation>
        <location evidence="1">Cytoplasm</location>
        <location evidence="1">Cytoskeleton</location>
    </subcellularLocation>
</comment>
<dbReference type="PRINTS" id="PR00452">
    <property type="entry name" value="SH3DOMAIN"/>
</dbReference>
<evidence type="ECO:0000256" key="1">
    <source>
        <dbReference type="ARBA" id="ARBA00004245"/>
    </source>
</evidence>
<dbReference type="InterPro" id="IPR035717">
    <property type="entry name" value="Drebrin-like_SH3"/>
</dbReference>
<evidence type="ECO:0000259" key="8">
    <source>
        <dbReference type="PROSITE" id="PS50002"/>
    </source>
</evidence>
<keyword evidence="10" id="KW-1185">Reference proteome</keyword>
<dbReference type="SUPFAM" id="SSF50044">
    <property type="entry name" value="SH3-domain"/>
    <property type="match status" value="1"/>
</dbReference>
<keyword evidence="5" id="KW-0206">Cytoskeleton</keyword>
<gene>
    <name evidence="9" type="ORF">AMECASPLE_010398</name>
</gene>
<dbReference type="CDD" id="cd11960">
    <property type="entry name" value="SH3_Abp1_eu"/>
    <property type="match status" value="1"/>
</dbReference>
<organism evidence="9 10">
    <name type="scientific">Ameca splendens</name>
    <dbReference type="NCBI Taxonomy" id="208324"/>
    <lineage>
        <taxon>Eukaryota</taxon>
        <taxon>Metazoa</taxon>
        <taxon>Chordata</taxon>
        <taxon>Craniata</taxon>
        <taxon>Vertebrata</taxon>
        <taxon>Euteleostomi</taxon>
        <taxon>Actinopterygii</taxon>
        <taxon>Neopterygii</taxon>
        <taxon>Teleostei</taxon>
        <taxon>Neoteleostei</taxon>
        <taxon>Acanthomorphata</taxon>
        <taxon>Ovalentaria</taxon>
        <taxon>Atherinomorphae</taxon>
        <taxon>Cyprinodontiformes</taxon>
        <taxon>Goodeidae</taxon>
        <taxon>Ameca</taxon>
    </lineage>
</organism>
<evidence type="ECO:0000256" key="6">
    <source>
        <dbReference type="PROSITE-ProRule" id="PRU00192"/>
    </source>
</evidence>
<keyword evidence="2 6" id="KW-0728">SH3 domain</keyword>
<keyword evidence="3" id="KW-0963">Cytoplasm</keyword>
<evidence type="ECO:0000256" key="2">
    <source>
        <dbReference type="ARBA" id="ARBA00022443"/>
    </source>
</evidence>
<dbReference type="SMART" id="SM00326">
    <property type="entry name" value="SH3"/>
    <property type="match status" value="1"/>
</dbReference>
<proteinExistence type="predicted"/>
<dbReference type="InterPro" id="IPR001452">
    <property type="entry name" value="SH3_domain"/>
</dbReference>
<evidence type="ECO:0000256" key="4">
    <source>
        <dbReference type="ARBA" id="ARBA00023203"/>
    </source>
</evidence>
<dbReference type="Pfam" id="PF00018">
    <property type="entry name" value="SH3_1"/>
    <property type="match status" value="1"/>
</dbReference>
<accession>A0ABV1A8X9</accession>
<dbReference type="Proteomes" id="UP001469553">
    <property type="component" value="Unassembled WGS sequence"/>
</dbReference>
<evidence type="ECO:0000313" key="10">
    <source>
        <dbReference type="Proteomes" id="UP001469553"/>
    </source>
</evidence>
<feature type="domain" description="SH3" evidence="8">
    <location>
        <begin position="62"/>
        <end position="120"/>
    </location>
</feature>
<dbReference type="PANTHER" id="PTHR10829:SF9">
    <property type="entry name" value="ADF-H DOMAIN-CONTAINING PROTEIN"/>
    <property type="match status" value="1"/>
</dbReference>
<dbReference type="Gene3D" id="2.30.30.40">
    <property type="entry name" value="SH3 Domains"/>
    <property type="match status" value="1"/>
</dbReference>